<feature type="domain" description="HSF-type DNA-binding" evidence="7">
    <location>
        <begin position="54"/>
        <end position="78"/>
    </location>
</feature>
<comment type="caution">
    <text evidence="8">The sequence shown here is derived from an EMBL/GenBank/DDBJ whole genome shotgun (WGS) entry which is preliminary data.</text>
</comment>
<dbReference type="EMBL" id="JBBPBM010000006">
    <property type="protein sequence ID" value="KAK8579567.1"/>
    <property type="molecule type" value="Genomic_DNA"/>
</dbReference>
<comment type="subcellular location">
    <subcellularLocation>
        <location evidence="1">Nucleus</location>
    </subcellularLocation>
</comment>
<feature type="region of interest" description="Disordered" evidence="6">
    <location>
        <begin position="108"/>
        <end position="131"/>
    </location>
</feature>
<dbReference type="InterPro" id="IPR000232">
    <property type="entry name" value="HSF_DNA-bd"/>
</dbReference>
<dbReference type="SUPFAM" id="SSF46785">
    <property type="entry name" value="Winged helix' DNA-binding domain"/>
    <property type="match status" value="1"/>
</dbReference>
<keyword evidence="3" id="KW-0238">DNA-binding</keyword>
<dbReference type="PRINTS" id="PR00056">
    <property type="entry name" value="HSFDOMAIN"/>
</dbReference>
<organism evidence="8 9">
    <name type="scientific">Hibiscus sabdariffa</name>
    <name type="common">roselle</name>
    <dbReference type="NCBI Taxonomy" id="183260"/>
    <lineage>
        <taxon>Eukaryota</taxon>
        <taxon>Viridiplantae</taxon>
        <taxon>Streptophyta</taxon>
        <taxon>Embryophyta</taxon>
        <taxon>Tracheophyta</taxon>
        <taxon>Spermatophyta</taxon>
        <taxon>Magnoliopsida</taxon>
        <taxon>eudicotyledons</taxon>
        <taxon>Gunneridae</taxon>
        <taxon>Pentapetalae</taxon>
        <taxon>rosids</taxon>
        <taxon>malvids</taxon>
        <taxon>Malvales</taxon>
        <taxon>Malvaceae</taxon>
        <taxon>Malvoideae</taxon>
        <taxon>Hibiscus</taxon>
    </lineage>
</organism>
<keyword evidence="9" id="KW-1185">Reference proteome</keyword>
<evidence type="ECO:0000256" key="5">
    <source>
        <dbReference type="RuleBase" id="RU004020"/>
    </source>
</evidence>
<evidence type="ECO:0000256" key="2">
    <source>
        <dbReference type="ARBA" id="ARBA00023016"/>
    </source>
</evidence>
<dbReference type="InterPro" id="IPR036390">
    <property type="entry name" value="WH_DNA-bd_sf"/>
</dbReference>
<reference evidence="8 9" key="1">
    <citation type="journal article" date="2024" name="G3 (Bethesda)">
        <title>Genome assembly of Hibiscus sabdariffa L. provides insights into metabolisms of medicinal natural products.</title>
        <authorList>
            <person name="Kim T."/>
        </authorList>
    </citation>
    <scope>NUCLEOTIDE SEQUENCE [LARGE SCALE GENOMIC DNA]</scope>
    <source>
        <strain evidence="8">TK-2024</strain>
        <tissue evidence="8">Old leaves</tissue>
    </source>
</reference>
<dbReference type="SMART" id="SM00415">
    <property type="entry name" value="HSF"/>
    <property type="match status" value="1"/>
</dbReference>
<evidence type="ECO:0000313" key="9">
    <source>
        <dbReference type="Proteomes" id="UP001472677"/>
    </source>
</evidence>
<name>A0ABR2FF60_9ROSI</name>
<dbReference type="Proteomes" id="UP001472677">
    <property type="component" value="Unassembled WGS sequence"/>
</dbReference>
<protein>
    <recommendedName>
        <fullName evidence="7">HSF-type DNA-binding domain-containing protein</fullName>
    </recommendedName>
</protein>
<evidence type="ECO:0000256" key="4">
    <source>
        <dbReference type="ARBA" id="ARBA00023242"/>
    </source>
</evidence>
<dbReference type="InterPro" id="IPR036388">
    <property type="entry name" value="WH-like_DNA-bd_sf"/>
</dbReference>
<evidence type="ECO:0000313" key="8">
    <source>
        <dbReference type="EMBL" id="KAK8579567.1"/>
    </source>
</evidence>
<keyword evidence="2" id="KW-0346">Stress response</keyword>
<evidence type="ECO:0000256" key="6">
    <source>
        <dbReference type="SAM" id="MobiDB-lite"/>
    </source>
</evidence>
<evidence type="ECO:0000256" key="1">
    <source>
        <dbReference type="ARBA" id="ARBA00004123"/>
    </source>
</evidence>
<evidence type="ECO:0000259" key="7">
    <source>
        <dbReference type="PROSITE" id="PS00434"/>
    </source>
</evidence>
<proteinExistence type="inferred from homology"/>
<dbReference type="Gene3D" id="1.10.10.10">
    <property type="entry name" value="Winged helix-like DNA-binding domain superfamily/Winged helix DNA-binding domain"/>
    <property type="match status" value="1"/>
</dbReference>
<keyword evidence="4" id="KW-0539">Nucleus</keyword>
<dbReference type="Pfam" id="PF00447">
    <property type="entry name" value="HSF_DNA-bind"/>
    <property type="match status" value="1"/>
</dbReference>
<evidence type="ECO:0000256" key="3">
    <source>
        <dbReference type="ARBA" id="ARBA00023125"/>
    </source>
</evidence>
<dbReference type="PROSITE" id="PS00434">
    <property type="entry name" value="HSF_DOMAIN"/>
    <property type="match status" value="1"/>
</dbReference>
<sequence length="395" mass="45301">MVKPSENGSQSIAPFLKKCYEMVDDETTDSIISWSQNNGSFIIWDMTEFSVHLLPKYFKHSNFSSFIRQLNIYGFRKIDSDRWEFANDGFIRGQKDLLKDIARRKYSQGSEQRKQLQPEPPQQQENSVGSCESNEHIELWKEVENLKTDKIALMQELVNLRQYQETADDKMLRLNDRLQGMEKSQQQLLSFLIMAMQSPGFLIQLIQPKENNRRVAKASNMLEQVAEDGEPPVASDHMIVRYQPPMDGTSKPVLMPMVGPENHNASSNSTDGMKDFWMNIDFAKVLMDESPTSFIPLDLSDDGAWEKLLSDNGFVDNNDDGNQDKEELINSGMEMEVTCSGNRLEKSRSFELLLENMEKTQNLGIEPLVNGSMLEKSQNLELVTQQMGHFDFPKD</sequence>
<comment type="similarity">
    <text evidence="5">Belongs to the HSF family.</text>
</comment>
<gene>
    <name evidence="8" type="ORF">V6N12_069888</name>
</gene>
<dbReference type="PANTHER" id="PTHR10015:SF325">
    <property type="entry name" value="HEAT STRESS TRANSCRIPTION FACTOR A-8"/>
    <property type="match status" value="1"/>
</dbReference>
<accession>A0ABR2FF60</accession>
<dbReference type="PANTHER" id="PTHR10015">
    <property type="entry name" value="HEAT SHOCK TRANSCRIPTION FACTOR"/>
    <property type="match status" value="1"/>
</dbReference>